<sequence>MAGLDAFGIALKRSDMATPTATFTTIGNVTSVSGPEIERETYDVTAHDSTSGWREFIGGLKDGGEVSLEVNYDPRKHDTLVADFEDTTPRDYKLTFPGTLGEWALKLILTGFSQEAPVDDKLSAELKFKVSGKPTITFGA</sequence>
<dbReference type="EMBL" id="JALDAY010000002">
    <property type="protein sequence ID" value="MCI3271025.1"/>
    <property type="molecule type" value="Genomic_DNA"/>
</dbReference>
<name>A0ABS9Y1D3_9ACTN</name>
<evidence type="ECO:0000313" key="2">
    <source>
        <dbReference type="EMBL" id="MCI3271025.1"/>
    </source>
</evidence>
<dbReference type="Pfam" id="PF16461">
    <property type="entry name" value="Phage_TTP_12"/>
    <property type="match status" value="1"/>
</dbReference>
<feature type="domain" description="Lambda phage tail tube protein N-terminal" evidence="1">
    <location>
        <begin position="21"/>
        <end position="137"/>
    </location>
</feature>
<protein>
    <submittedName>
        <fullName evidence="2">Phage tail tube protein</fullName>
    </submittedName>
</protein>
<dbReference type="RefSeq" id="WP_242762778.1">
    <property type="nucleotide sequence ID" value="NZ_JALDAY010000002.1"/>
</dbReference>
<dbReference type="Proteomes" id="UP001165269">
    <property type="component" value="Unassembled WGS sequence"/>
</dbReference>
<gene>
    <name evidence="2" type="ORF">MQP27_07860</name>
</gene>
<proteinExistence type="predicted"/>
<dbReference type="InterPro" id="IPR032494">
    <property type="entry name" value="Phage_TTP_N"/>
</dbReference>
<keyword evidence="3" id="KW-1185">Reference proteome</keyword>
<organism evidence="2 3">
    <name type="scientific">Streptomyces cylindrosporus</name>
    <dbReference type="NCBI Taxonomy" id="2927583"/>
    <lineage>
        <taxon>Bacteria</taxon>
        <taxon>Bacillati</taxon>
        <taxon>Actinomycetota</taxon>
        <taxon>Actinomycetes</taxon>
        <taxon>Kitasatosporales</taxon>
        <taxon>Streptomycetaceae</taxon>
        <taxon>Streptomyces</taxon>
    </lineage>
</organism>
<accession>A0ABS9Y1D3</accession>
<reference evidence="2" key="1">
    <citation type="submission" date="2022-03" db="EMBL/GenBank/DDBJ databases">
        <title>Streptomyces 7R015 and 7R016 isolated from Barleria lupulina in Thailand.</title>
        <authorList>
            <person name="Kanchanasin P."/>
            <person name="Phongsopitanun W."/>
            <person name="Tanasupawat S."/>
        </authorList>
    </citation>
    <scope>NUCLEOTIDE SEQUENCE</scope>
    <source>
        <strain evidence="2">7R015</strain>
    </source>
</reference>
<evidence type="ECO:0000259" key="1">
    <source>
        <dbReference type="Pfam" id="PF16461"/>
    </source>
</evidence>
<dbReference type="Gene3D" id="4.10.410.40">
    <property type="match status" value="1"/>
</dbReference>
<comment type="caution">
    <text evidence="2">The sequence shown here is derived from an EMBL/GenBank/DDBJ whole genome shotgun (WGS) entry which is preliminary data.</text>
</comment>
<evidence type="ECO:0000313" key="3">
    <source>
        <dbReference type="Proteomes" id="UP001165269"/>
    </source>
</evidence>